<dbReference type="GO" id="GO:0009117">
    <property type="term" value="P:nucleotide metabolic process"/>
    <property type="evidence" value="ECO:0007669"/>
    <property type="project" value="UniProtKB-KW"/>
</dbReference>
<accession>A0A840YVF2</accession>
<keyword evidence="7 10" id="KW-0546">Nucleotide metabolism</keyword>
<evidence type="ECO:0000256" key="2">
    <source>
        <dbReference type="ARBA" id="ARBA00011738"/>
    </source>
</evidence>
<feature type="active site" description="Proton acceptor" evidence="10">
    <location>
        <position position="84"/>
    </location>
</feature>
<dbReference type="AlphaFoldDB" id="A0A840YVF2"/>
<dbReference type="Pfam" id="PF01725">
    <property type="entry name" value="Ham1p_like"/>
    <property type="match status" value="1"/>
</dbReference>
<evidence type="ECO:0000313" key="13">
    <source>
        <dbReference type="Proteomes" id="UP000554342"/>
    </source>
</evidence>
<proteinExistence type="inferred from homology"/>
<keyword evidence="5 10" id="KW-0378">Hydrolase</keyword>
<comment type="caution">
    <text evidence="12">The sequence shown here is derived from an EMBL/GenBank/DDBJ whole genome shotgun (WGS) entry which is preliminary data.</text>
</comment>
<dbReference type="GO" id="GO:0005829">
    <property type="term" value="C:cytosol"/>
    <property type="evidence" value="ECO:0007669"/>
    <property type="project" value="TreeGrafter"/>
</dbReference>
<dbReference type="NCBIfam" id="TIGR00042">
    <property type="entry name" value="RdgB/HAM1 family non-canonical purine NTP pyrophosphatase"/>
    <property type="match status" value="1"/>
</dbReference>
<dbReference type="GO" id="GO:0000166">
    <property type="term" value="F:nucleotide binding"/>
    <property type="evidence" value="ECO:0007669"/>
    <property type="project" value="UniProtKB-KW"/>
</dbReference>
<dbReference type="FunFam" id="3.90.950.10:FF:000001">
    <property type="entry name" value="dITP/XTP pyrophosphatase"/>
    <property type="match status" value="1"/>
</dbReference>
<evidence type="ECO:0000256" key="9">
    <source>
        <dbReference type="ARBA" id="ARBA00052017"/>
    </source>
</evidence>
<evidence type="ECO:0000256" key="8">
    <source>
        <dbReference type="ARBA" id="ARBA00051875"/>
    </source>
</evidence>
<dbReference type="Proteomes" id="UP000554342">
    <property type="component" value="Unassembled WGS sequence"/>
</dbReference>
<dbReference type="GO" id="GO:0017111">
    <property type="term" value="F:ribonucleoside triphosphate phosphatase activity"/>
    <property type="evidence" value="ECO:0007669"/>
    <property type="project" value="InterPro"/>
</dbReference>
<protein>
    <recommendedName>
        <fullName evidence="10">dITP/XTP pyrophosphatase</fullName>
        <ecNumber evidence="10">3.6.1.66</ecNumber>
    </recommendedName>
    <alternativeName>
        <fullName evidence="10">Non-canonical purine NTP pyrophosphatase</fullName>
    </alternativeName>
    <alternativeName>
        <fullName evidence="10">Non-standard purine NTP pyrophosphatase</fullName>
    </alternativeName>
    <alternativeName>
        <fullName evidence="10">Nucleoside-triphosphate diphosphatase</fullName>
    </alternativeName>
    <alternativeName>
        <fullName evidence="10">Nucleoside-triphosphate pyrophosphatase</fullName>
        <shortName evidence="10">NTPase</shortName>
    </alternativeName>
</protein>
<dbReference type="PANTHER" id="PTHR11067:SF9">
    <property type="entry name" value="INOSINE TRIPHOSPHATE PYROPHOSPHATASE"/>
    <property type="match status" value="1"/>
</dbReference>
<keyword evidence="13" id="KW-1185">Reference proteome</keyword>
<evidence type="ECO:0000256" key="7">
    <source>
        <dbReference type="ARBA" id="ARBA00023080"/>
    </source>
</evidence>
<dbReference type="GO" id="GO:0046872">
    <property type="term" value="F:metal ion binding"/>
    <property type="evidence" value="ECO:0007669"/>
    <property type="project" value="UniProtKB-KW"/>
</dbReference>
<comment type="catalytic activity">
    <reaction evidence="8 10">
        <text>dITP + H2O = dIMP + diphosphate + H(+)</text>
        <dbReference type="Rhea" id="RHEA:28342"/>
        <dbReference type="ChEBI" id="CHEBI:15377"/>
        <dbReference type="ChEBI" id="CHEBI:15378"/>
        <dbReference type="ChEBI" id="CHEBI:33019"/>
        <dbReference type="ChEBI" id="CHEBI:61194"/>
        <dbReference type="ChEBI" id="CHEBI:61382"/>
        <dbReference type="EC" id="3.6.1.66"/>
    </reaction>
</comment>
<dbReference type="CDD" id="cd00515">
    <property type="entry name" value="HAM1"/>
    <property type="match status" value="1"/>
</dbReference>
<comment type="cofactor">
    <cofactor evidence="10">
        <name>Mg(2+)</name>
        <dbReference type="ChEBI" id="CHEBI:18420"/>
    </cofactor>
    <text evidence="10">Binds 1 Mg(2+) ion per subunit.</text>
</comment>
<comment type="subunit">
    <text evidence="2 10">Homodimer.</text>
</comment>
<dbReference type="GO" id="GO:0035870">
    <property type="term" value="F:dITP diphosphatase activity"/>
    <property type="evidence" value="ECO:0007669"/>
    <property type="project" value="UniProtKB-UniRule"/>
</dbReference>
<keyword evidence="3 10" id="KW-0479">Metal-binding</keyword>
<dbReference type="SUPFAM" id="SSF52972">
    <property type="entry name" value="ITPase-like"/>
    <property type="match status" value="1"/>
</dbReference>
<feature type="binding site" evidence="10">
    <location>
        <position position="198"/>
    </location>
    <ligand>
        <name>substrate</name>
    </ligand>
</feature>
<dbReference type="EC" id="3.6.1.66" evidence="10"/>
<evidence type="ECO:0000313" key="12">
    <source>
        <dbReference type="EMBL" id="MBB5717546.1"/>
    </source>
</evidence>
<evidence type="ECO:0000256" key="3">
    <source>
        <dbReference type="ARBA" id="ARBA00022723"/>
    </source>
</evidence>
<comment type="similarity">
    <text evidence="1 10 11">Belongs to the HAM1 NTPase family.</text>
</comment>
<dbReference type="InterPro" id="IPR020922">
    <property type="entry name" value="dITP/XTP_pyrophosphatase"/>
</dbReference>
<dbReference type="RefSeq" id="WP_184001295.1">
    <property type="nucleotide sequence ID" value="NZ_BAABIF010000004.1"/>
</dbReference>
<organism evidence="12 13">
    <name type="scientific">Stakelama sediminis</name>
    <dbReference type="NCBI Taxonomy" id="463200"/>
    <lineage>
        <taxon>Bacteria</taxon>
        <taxon>Pseudomonadati</taxon>
        <taxon>Pseudomonadota</taxon>
        <taxon>Alphaproteobacteria</taxon>
        <taxon>Sphingomonadales</taxon>
        <taxon>Sphingomonadaceae</taxon>
        <taxon>Stakelama</taxon>
    </lineage>
</organism>
<sequence length="216" mass="23142">MSGEGDTPQAIRKLTPGKLVIASHNEGKVAEIRELLAPYGIEPVSAAELDLPEPVENGTTFVANAELKAMQAADLSGLPALADDSGLCVEALNGAPGVYTADWAERQPREGPPGRDWYLAMGKVEGKLAEQGADVSRSAHFACTLALAWPDGHVEWFEGRAEGHLVWPPRGKRGFGYDPVFVPEGESETFGEMDPAKKHAISHRADAFRQLVAAVF</sequence>
<evidence type="ECO:0000256" key="4">
    <source>
        <dbReference type="ARBA" id="ARBA00022741"/>
    </source>
</evidence>
<evidence type="ECO:0000256" key="1">
    <source>
        <dbReference type="ARBA" id="ARBA00008023"/>
    </source>
</evidence>
<dbReference type="InterPro" id="IPR002637">
    <property type="entry name" value="RdgB/HAM1"/>
</dbReference>
<feature type="binding site" evidence="10">
    <location>
        <begin position="175"/>
        <end position="178"/>
    </location>
    <ligand>
        <name>substrate</name>
    </ligand>
</feature>
<comment type="function">
    <text evidence="10">Pyrophosphatase that catalyzes the hydrolysis of nucleoside triphosphates to their monophosphate derivatives, with a high preference for the non-canonical purine nucleotides XTP (xanthosine triphosphate), dITP (deoxyinosine triphosphate) and ITP. Seems to function as a house-cleaning enzyme that removes non-canonical purine nucleotides from the nucleotide pool, thus preventing their incorporation into DNA/RNA and avoiding chromosomal lesions.</text>
</comment>
<gene>
    <name evidence="12" type="ORF">FHR23_000453</name>
</gene>
<feature type="binding site" evidence="10">
    <location>
        <position position="85"/>
    </location>
    <ligand>
        <name>substrate</name>
    </ligand>
</feature>
<keyword evidence="6 10" id="KW-0460">Magnesium</keyword>
<comment type="caution">
    <text evidence="10">Lacks conserved residue(s) required for the propagation of feature annotation.</text>
</comment>
<keyword evidence="4 10" id="KW-0547">Nucleotide-binding</keyword>
<feature type="binding site" evidence="10">
    <location>
        <position position="84"/>
    </location>
    <ligand>
        <name>Mg(2+)</name>
        <dbReference type="ChEBI" id="CHEBI:18420"/>
    </ligand>
</feature>
<evidence type="ECO:0000256" key="5">
    <source>
        <dbReference type="ARBA" id="ARBA00022801"/>
    </source>
</evidence>
<reference evidence="12 13" key="1">
    <citation type="submission" date="2020-08" db="EMBL/GenBank/DDBJ databases">
        <title>Genomic Encyclopedia of Type Strains, Phase IV (KMG-IV): sequencing the most valuable type-strain genomes for metagenomic binning, comparative biology and taxonomic classification.</title>
        <authorList>
            <person name="Goeker M."/>
        </authorList>
    </citation>
    <scope>NUCLEOTIDE SEQUENCE [LARGE SCALE GENOMIC DNA]</scope>
    <source>
        <strain evidence="12 13">DSM 27203</strain>
    </source>
</reference>
<dbReference type="EMBL" id="JACIJI010000001">
    <property type="protein sequence ID" value="MBB5717546.1"/>
    <property type="molecule type" value="Genomic_DNA"/>
</dbReference>
<comment type="catalytic activity">
    <reaction evidence="10">
        <text>ITP + H2O = IMP + diphosphate + H(+)</text>
        <dbReference type="Rhea" id="RHEA:29399"/>
        <dbReference type="ChEBI" id="CHEBI:15377"/>
        <dbReference type="ChEBI" id="CHEBI:15378"/>
        <dbReference type="ChEBI" id="CHEBI:33019"/>
        <dbReference type="ChEBI" id="CHEBI:58053"/>
        <dbReference type="ChEBI" id="CHEBI:61402"/>
        <dbReference type="EC" id="3.6.1.66"/>
    </reaction>
</comment>
<feature type="binding site" evidence="10">
    <location>
        <begin position="23"/>
        <end position="28"/>
    </location>
    <ligand>
        <name>substrate</name>
    </ligand>
</feature>
<dbReference type="GO" id="GO:0009146">
    <property type="term" value="P:purine nucleoside triphosphate catabolic process"/>
    <property type="evidence" value="ECO:0007669"/>
    <property type="project" value="UniProtKB-UniRule"/>
</dbReference>
<dbReference type="PANTHER" id="PTHR11067">
    <property type="entry name" value="INOSINE TRIPHOSPHATE PYROPHOSPHATASE/HAM1 PROTEIN"/>
    <property type="match status" value="1"/>
</dbReference>
<name>A0A840YVF2_9SPHN</name>
<comment type="catalytic activity">
    <reaction evidence="9 10">
        <text>XTP + H2O = XMP + diphosphate + H(+)</text>
        <dbReference type="Rhea" id="RHEA:28610"/>
        <dbReference type="ChEBI" id="CHEBI:15377"/>
        <dbReference type="ChEBI" id="CHEBI:15378"/>
        <dbReference type="ChEBI" id="CHEBI:33019"/>
        <dbReference type="ChEBI" id="CHEBI:57464"/>
        <dbReference type="ChEBI" id="CHEBI:61314"/>
        <dbReference type="EC" id="3.6.1.66"/>
    </reaction>
</comment>
<evidence type="ECO:0000256" key="6">
    <source>
        <dbReference type="ARBA" id="ARBA00022842"/>
    </source>
</evidence>
<dbReference type="InterPro" id="IPR029001">
    <property type="entry name" value="ITPase-like_fam"/>
</dbReference>
<dbReference type="Gene3D" id="3.90.950.10">
    <property type="match status" value="1"/>
</dbReference>
<dbReference type="GO" id="GO:0036222">
    <property type="term" value="F:XTP diphosphatase activity"/>
    <property type="evidence" value="ECO:0007669"/>
    <property type="project" value="UniProtKB-UniRule"/>
</dbReference>
<evidence type="ECO:0000256" key="10">
    <source>
        <dbReference type="HAMAP-Rule" id="MF_01405"/>
    </source>
</evidence>
<dbReference type="HAMAP" id="MF_01405">
    <property type="entry name" value="Non_canon_purine_NTPase"/>
    <property type="match status" value="1"/>
</dbReference>
<evidence type="ECO:0000256" key="11">
    <source>
        <dbReference type="RuleBase" id="RU003781"/>
    </source>
</evidence>
<feature type="binding site" evidence="10">
    <location>
        <begin position="203"/>
        <end position="204"/>
    </location>
    <ligand>
        <name>substrate</name>
    </ligand>
</feature>
<dbReference type="GO" id="GO:0036220">
    <property type="term" value="F:ITP diphosphatase activity"/>
    <property type="evidence" value="ECO:0007669"/>
    <property type="project" value="UniProtKB-UniRule"/>
</dbReference>